<name>A0ABP9UHA3_9DEIO</name>
<sequence>MPIMTEPTRTALLTRPARRRVALLPAALLLAAALPVGNAQAGPAGWNGAALSSATYVILAPQIQGNPNAVSAQQRQGVLEAMQRDSAGAIKRRYPNAVIATDPATPGAVQVRPVLVTPSVLAPWNKLTAQLEFRLPAGNNVIVKQDFGVLTLWQKQAEAANYMYDVLAQRLP</sequence>
<comment type="caution">
    <text evidence="2">The sequence shown here is derived from an EMBL/GenBank/DDBJ whole genome shotgun (WGS) entry which is preliminary data.</text>
</comment>
<dbReference type="EMBL" id="BAABQU010000035">
    <property type="protein sequence ID" value="GAA5441050.1"/>
    <property type="molecule type" value="Genomic_DNA"/>
</dbReference>
<organism evidence="2 3">
    <name type="scientific">Deinococcus caeni</name>
    <dbReference type="NCBI Taxonomy" id="569127"/>
    <lineage>
        <taxon>Bacteria</taxon>
        <taxon>Thermotogati</taxon>
        <taxon>Deinococcota</taxon>
        <taxon>Deinococci</taxon>
        <taxon>Deinococcales</taxon>
        <taxon>Deinococcaceae</taxon>
        <taxon>Deinococcus</taxon>
    </lineage>
</organism>
<keyword evidence="1" id="KW-0732">Signal</keyword>
<dbReference type="RefSeq" id="WP_345446072.1">
    <property type="nucleotide sequence ID" value="NZ_BAABQU010000035.1"/>
</dbReference>
<protein>
    <submittedName>
        <fullName evidence="2">Uncharacterized protein</fullName>
    </submittedName>
</protein>
<dbReference type="Proteomes" id="UP001423409">
    <property type="component" value="Unassembled WGS sequence"/>
</dbReference>
<proteinExistence type="predicted"/>
<keyword evidence="3" id="KW-1185">Reference proteome</keyword>
<feature type="chain" id="PRO_5046257571" evidence="1">
    <location>
        <begin position="42"/>
        <end position="172"/>
    </location>
</feature>
<evidence type="ECO:0000313" key="3">
    <source>
        <dbReference type="Proteomes" id="UP001423409"/>
    </source>
</evidence>
<accession>A0ABP9UHA3</accession>
<feature type="signal peptide" evidence="1">
    <location>
        <begin position="1"/>
        <end position="41"/>
    </location>
</feature>
<evidence type="ECO:0000256" key="1">
    <source>
        <dbReference type="SAM" id="SignalP"/>
    </source>
</evidence>
<evidence type="ECO:0000313" key="2">
    <source>
        <dbReference type="EMBL" id="GAA5441050.1"/>
    </source>
</evidence>
<reference evidence="2 3" key="1">
    <citation type="submission" date="2024-02" db="EMBL/GenBank/DDBJ databases">
        <title>Deinococcus caeni NBRC 101312.</title>
        <authorList>
            <person name="Ichikawa N."/>
            <person name="Katano-Makiyama Y."/>
            <person name="Hidaka K."/>
        </authorList>
    </citation>
    <scope>NUCLEOTIDE SEQUENCE [LARGE SCALE GENOMIC DNA]</scope>
    <source>
        <strain evidence="2 3">NBRC 101312</strain>
    </source>
</reference>
<gene>
    <name evidence="2" type="ORF">Dcae01_02583</name>
</gene>